<feature type="compositionally biased region" description="Polar residues" evidence="1">
    <location>
        <begin position="1"/>
        <end position="28"/>
    </location>
</feature>
<comment type="caution">
    <text evidence="2">The sequence shown here is derived from an EMBL/GenBank/DDBJ whole genome shotgun (WGS) entry which is preliminary data.</text>
</comment>
<protein>
    <submittedName>
        <fullName evidence="2">Uncharacterized protein</fullName>
    </submittedName>
</protein>
<sequence>MESPPSDANSNESPPNRNDLSAPSSNQVDRPRGREANVYDAVAGRITLNGPLSDAESARSRSKRRRSWSAGRYSSRDPRLAPEEVLFRREDAPVRYAEHDIYWANEDLPDGGLGQLPNGDLLKSVHGYGSRFYEAVAARLGPPCVVGTRLVDERSMDETALLAFGILIEEACRDAIGKKGDLAFTEGSTEQPTAGVAKAQRTGDFAAGWVSQGAREVVDEDTNVTSSHSGRRKKRRKVAEANLGEKYVP</sequence>
<keyword evidence="3" id="KW-1185">Reference proteome</keyword>
<dbReference type="GeneID" id="89941709"/>
<evidence type="ECO:0000313" key="3">
    <source>
        <dbReference type="Proteomes" id="UP001302812"/>
    </source>
</evidence>
<dbReference type="PANTHER" id="PTHR28054">
    <property type="entry name" value="RNA POLYMERASE I-SPECIFIC TRANSCRIPTION INITIATION FACTOR RRN10"/>
    <property type="match status" value="1"/>
</dbReference>
<name>A0AAN6TG01_9PEZI</name>
<reference evidence="2" key="2">
    <citation type="submission" date="2023-05" db="EMBL/GenBank/DDBJ databases">
        <authorList>
            <consortium name="Lawrence Berkeley National Laboratory"/>
            <person name="Steindorff A."/>
            <person name="Hensen N."/>
            <person name="Bonometti L."/>
            <person name="Westerberg I."/>
            <person name="Brannstrom I.O."/>
            <person name="Guillou S."/>
            <person name="Cros-Aarteil S."/>
            <person name="Calhoun S."/>
            <person name="Haridas S."/>
            <person name="Kuo A."/>
            <person name="Mondo S."/>
            <person name="Pangilinan J."/>
            <person name="Riley R."/>
            <person name="Labutti K."/>
            <person name="Andreopoulos B."/>
            <person name="Lipzen A."/>
            <person name="Chen C."/>
            <person name="Yanf M."/>
            <person name="Daum C."/>
            <person name="Ng V."/>
            <person name="Clum A."/>
            <person name="Ohm R."/>
            <person name="Martin F."/>
            <person name="Silar P."/>
            <person name="Natvig D."/>
            <person name="Lalanne C."/>
            <person name="Gautier V."/>
            <person name="Ament-Velasquez S.L."/>
            <person name="Kruys A."/>
            <person name="Hutchinson M.I."/>
            <person name="Powell A.J."/>
            <person name="Barry K."/>
            <person name="Miller A.N."/>
            <person name="Grigoriev I.V."/>
            <person name="Debuchy R."/>
            <person name="Gladieux P."/>
            <person name="Thoren M.H."/>
            <person name="Johannesson H."/>
        </authorList>
    </citation>
    <scope>NUCLEOTIDE SEQUENCE</scope>
    <source>
        <strain evidence="2">CBS 508.74</strain>
    </source>
</reference>
<dbReference type="GO" id="GO:0006360">
    <property type="term" value="P:transcription by RNA polymerase I"/>
    <property type="evidence" value="ECO:0007669"/>
    <property type="project" value="InterPro"/>
</dbReference>
<reference evidence="2" key="1">
    <citation type="journal article" date="2023" name="Mol. Phylogenet. Evol.">
        <title>Genome-scale phylogeny and comparative genomics of the fungal order Sordariales.</title>
        <authorList>
            <person name="Hensen N."/>
            <person name="Bonometti L."/>
            <person name="Westerberg I."/>
            <person name="Brannstrom I.O."/>
            <person name="Guillou S."/>
            <person name="Cros-Aarteil S."/>
            <person name="Calhoun S."/>
            <person name="Haridas S."/>
            <person name="Kuo A."/>
            <person name="Mondo S."/>
            <person name="Pangilinan J."/>
            <person name="Riley R."/>
            <person name="LaButti K."/>
            <person name="Andreopoulos B."/>
            <person name="Lipzen A."/>
            <person name="Chen C."/>
            <person name="Yan M."/>
            <person name="Daum C."/>
            <person name="Ng V."/>
            <person name="Clum A."/>
            <person name="Steindorff A."/>
            <person name="Ohm R.A."/>
            <person name="Martin F."/>
            <person name="Silar P."/>
            <person name="Natvig D.O."/>
            <person name="Lalanne C."/>
            <person name="Gautier V."/>
            <person name="Ament-Velasquez S.L."/>
            <person name="Kruys A."/>
            <person name="Hutchinson M.I."/>
            <person name="Powell A.J."/>
            <person name="Barry K."/>
            <person name="Miller A.N."/>
            <person name="Grigoriev I.V."/>
            <person name="Debuchy R."/>
            <person name="Gladieux P."/>
            <person name="Hiltunen Thoren M."/>
            <person name="Johannesson H."/>
        </authorList>
    </citation>
    <scope>NUCLEOTIDE SEQUENCE</scope>
    <source>
        <strain evidence="2">CBS 508.74</strain>
    </source>
</reference>
<feature type="region of interest" description="Disordered" evidence="1">
    <location>
        <begin position="218"/>
        <end position="249"/>
    </location>
</feature>
<dbReference type="RefSeq" id="XP_064671283.1">
    <property type="nucleotide sequence ID" value="XM_064817584.1"/>
</dbReference>
<dbReference type="InterPro" id="IPR022793">
    <property type="entry name" value="Rrn10"/>
</dbReference>
<feature type="region of interest" description="Disordered" evidence="1">
    <location>
        <begin position="1"/>
        <end position="76"/>
    </location>
</feature>
<proteinExistence type="predicted"/>
<organism evidence="2 3">
    <name type="scientific">Canariomyces notabilis</name>
    <dbReference type="NCBI Taxonomy" id="2074819"/>
    <lineage>
        <taxon>Eukaryota</taxon>
        <taxon>Fungi</taxon>
        <taxon>Dikarya</taxon>
        <taxon>Ascomycota</taxon>
        <taxon>Pezizomycotina</taxon>
        <taxon>Sordariomycetes</taxon>
        <taxon>Sordariomycetidae</taxon>
        <taxon>Sordariales</taxon>
        <taxon>Chaetomiaceae</taxon>
        <taxon>Canariomyces</taxon>
    </lineage>
</organism>
<dbReference type="EMBL" id="MU853338">
    <property type="protein sequence ID" value="KAK4113713.1"/>
    <property type="molecule type" value="Genomic_DNA"/>
</dbReference>
<dbReference type="AlphaFoldDB" id="A0AAN6TG01"/>
<dbReference type="Proteomes" id="UP001302812">
    <property type="component" value="Unassembled WGS sequence"/>
</dbReference>
<evidence type="ECO:0000256" key="1">
    <source>
        <dbReference type="SAM" id="MobiDB-lite"/>
    </source>
</evidence>
<gene>
    <name evidence="2" type="ORF">N656DRAFT_796942</name>
</gene>
<accession>A0AAN6TG01</accession>
<dbReference type="PANTHER" id="PTHR28054:SF1">
    <property type="entry name" value="RNA POLYMERASE I-SPECIFIC TRANSCRIPTION INITIATION FACTOR RRN10"/>
    <property type="match status" value="1"/>
</dbReference>
<evidence type="ECO:0000313" key="2">
    <source>
        <dbReference type="EMBL" id="KAK4113713.1"/>
    </source>
</evidence>